<evidence type="ECO:0000313" key="12">
    <source>
        <dbReference type="EMBL" id="SFN13704.1"/>
    </source>
</evidence>
<dbReference type="OrthoDB" id="9783283at2"/>
<comment type="function">
    <text evidence="10">Hydrolyzes the pyrophosphate bond of UDP-2,3-diacylglucosamine to yield 2,3-diacylglucosamine 1-phosphate (lipid X) and UMP by catalyzing the attack of water at the alpha-P atom. Involved in the biosynthesis of lipid A, a phosphorylated glycolipid that anchors the lipopolysaccharide to the outer membrane of the cell.</text>
</comment>
<sequence>MTTLFISDLHLDLARPAILDQFETFIRDEAIHADALYILGDLFEAWIGDDADDPVGQRFVAAMKPMREARRPCFFMHGNRDFLLGERFAREAGMTLLPDPSVINLYGTPTLLMHGDSLCTDDAPYQAFRKQSRSAEWQRQFLSQTVQQRDAFARKAREESKRYTGSEANASIMDVNQLAVEAGMRNAGVLRLIHGHTHRPAIHPFDFDNHPAERVVLGDWYEQTSSHPIWASK</sequence>
<dbReference type="InterPro" id="IPR004843">
    <property type="entry name" value="Calcineurin-like_PHP"/>
</dbReference>
<keyword evidence="9 10" id="KW-0464">Manganese</keyword>
<dbReference type="EC" id="3.6.1.54" evidence="10"/>
<comment type="pathway">
    <text evidence="10">Glycolipid biosynthesis; lipid IV(A) biosynthesis; lipid IV(A) from (3R)-3-hydroxytetradecanoyl-[acyl-carrier-protein] and UDP-N-acetyl-alpha-D-glucosamine: step 4/6.</text>
</comment>
<comment type="cofactor">
    <cofactor evidence="10">
        <name>Mn(2+)</name>
        <dbReference type="ChEBI" id="CHEBI:29035"/>
    </cofactor>
    <text evidence="10">Binds 2 Mn(2+) ions per subunit in a binuclear metal center.</text>
</comment>
<dbReference type="InterPro" id="IPR043461">
    <property type="entry name" value="LpxH-like"/>
</dbReference>
<dbReference type="GO" id="GO:0005737">
    <property type="term" value="C:cytoplasm"/>
    <property type="evidence" value="ECO:0007669"/>
    <property type="project" value="InterPro"/>
</dbReference>
<dbReference type="AlphaFoldDB" id="A0A1I4WIR1"/>
<keyword evidence="13" id="KW-1185">Reference proteome</keyword>
<dbReference type="NCBIfam" id="TIGR01854">
    <property type="entry name" value="lipid_A_lpxH"/>
    <property type="match status" value="1"/>
</dbReference>
<keyword evidence="4 10" id="KW-0441">Lipid A biosynthesis</keyword>
<dbReference type="Proteomes" id="UP000198575">
    <property type="component" value="Unassembled WGS sequence"/>
</dbReference>
<feature type="binding site" evidence="10">
    <location>
        <position position="196"/>
    </location>
    <ligand>
        <name>substrate</name>
    </ligand>
</feature>
<dbReference type="InterPro" id="IPR010138">
    <property type="entry name" value="UDP-diacylglucosamine_Hdrlase"/>
</dbReference>
<feature type="binding site" evidence="10">
    <location>
        <position position="114"/>
    </location>
    <ligand>
        <name>Mn(2+)</name>
        <dbReference type="ChEBI" id="CHEBI:29035"/>
        <label>2</label>
    </ligand>
</feature>
<dbReference type="GO" id="GO:0030145">
    <property type="term" value="F:manganese ion binding"/>
    <property type="evidence" value="ECO:0007669"/>
    <property type="project" value="UniProtKB-UniRule"/>
</dbReference>
<dbReference type="InterPro" id="IPR029052">
    <property type="entry name" value="Metallo-depent_PP-like"/>
</dbReference>
<gene>
    <name evidence="10" type="primary">lpxH</name>
    <name evidence="12" type="ORF">SAMN05216289_10575</name>
</gene>
<proteinExistence type="inferred from homology"/>
<evidence type="ECO:0000256" key="4">
    <source>
        <dbReference type="ARBA" id="ARBA00022556"/>
    </source>
</evidence>
<evidence type="ECO:0000256" key="5">
    <source>
        <dbReference type="ARBA" id="ARBA00022723"/>
    </source>
</evidence>
<evidence type="ECO:0000256" key="6">
    <source>
        <dbReference type="ARBA" id="ARBA00022801"/>
    </source>
</evidence>
<feature type="binding site" evidence="10">
    <location>
        <position position="10"/>
    </location>
    <ligand>
        <name>Mn(2+)</name>
        <dbReference type="ChEBI" id="CHEBI:29035"/>
        <label>1</label>
    </ligand>
</feature>
<feature type="binding site" evidence="10">
    <location>
        <position position="196"/>
    </location>
    <ligand>
        <name>Mn(2+)</name>
        <dbReference type="ChEBI" id="CHEBI:29035"/>
        <label>2</label>
    </ligand>
</feature>
<evidence type="ECO:0000256" key="2">
    <source>
        <dbReference type="ARBA" id="ARBA00022516"/>
    </source>
</evidence>
<dbReference type="CDD" id="cd07398">
    <property type="entry name" value="MPP_YbbF-LpxH"/>
    <property type="match status" value="1"/>
</dbReference>
<evidence type="ECO:0000256" key="10">
    <source>
        <dbReference type="HAMAP-Rule" id="MF_00575"/>
    </source>
</evidence>
<evidence type="ECO:0000259" key="11">
    <source>
        <dbReference type="Pfam" id="PF00149"/>
    </source>
</evidence>
<dbReference type="GO" id="GO:0019897">
    <property type="term" value="C:extrinsic component of plasma membrane"/>
    <property type="evidence" value="ECO:0007669"/>
    <property type="project" value="UniProtKB-UniRule"/>
</dbReference>
<feature type="binding site" evidence="10">
    <location>
        <position position="122"/>
    </location>
    <ligand>
        <name>substrate</name>
    </ligand>
</feature>
<feature type="binding site" evidence="10">
    <location>
        <position position="8"/>
    </location>
    <ligand>
        <name>Mn(2+)</name>
        <dbReference type="ChEBI" id="CHEBI:29035"/>
        <label>1</label>
    </ligand>
</feature>
<keyword evidence="3 10" id="KW-0997">Cell inner membrane</keyword>
<dbReference type="SUPFAM" id="SSF56300">
    <property type="entry name" value="Metallo-dependent phosphatases"/>
    <property type="match status" value="1"/>
</dbReference>
<feature type="binding site" evidence="10">
    <location>
        <position position="198"/>
    </location>
    <ligand>
        <name>Mn(2+)</name>
        <dbReference type="ChEBI" id="CHEBI:29035"/>
        <label>1</label>
    </ligand>
</feature>
<evidence type="ECO:0000256" key="1">
    <source>
        <dbReference type="ARBA" id="ARBA00022475"/>
    </source>
</evidence>
<keyword evidence="2 10" id="KW-0444">Lipid biosynthesis</keyword>
<protein>
    <recommendedName>
        <fullName evidence="10">UDP-2,3-diacylglucosamine hydrolase</fullName>
        <ecNumber evidence="10">3.6.1.54</ecNumber>
    </recommendedName>
    <alternativeName>
        <fullName evidence="10">UDP-2,3-diacylglucosamine diphosphatase</fullName>
    </alternativeName>
</protein>
<feature type="binding site" evidence="10">
    <location>
        <position position="79"/>
    </location>
    <ligand>
        <name>Mn(2+)</name>
        <dbReference type="ChEBI" id="CHEBI:29035"/>
        <label>2</label>
    </ligand>
</feature>
<dbReference type="Gene3D" id="3.60.21.10">
    <property type="match status" value="1"/>
</dbReference>
<feature type="binding site" evidence="10">
    <location>
        <begin position="79"/>
        <end position="80"/>
    </location>
    <ligand>
        <name>substrate</name>
    </ligand>
</feature>
<dbReference type="EMBL" id="FOVF01000005">
    <property type="protein sequence ID" value="SFN13704.1"/>
    <property type="molecule type" value="Genomic_DNA"/>
</dbReference>
<comment type="caution">
    <text evidence="10">Lacks conserved residue(s) required for the propagation of feature annotation.</text>
</comment>
<comment type="subcellular location">
    <subcellularLocation>
        <location evidence="10">Cell inner membrane</location>
        <topology evidence="10">Peripheral membrane protein</topology>
        <orientation evidence="10">Cytoplasmic side</orientation>
    </subcellularLocation>
</comment>
<reference evidence="12 13" key="1">
    <citation type="submission" date="2016-10" db="EMBL/GenBank/DDBJ databases">
        <authorList>
            <person name="de Groot N.N."/>
        </authorList>
    </citation>
    <scope>NUCLEOTIDE SEQUENCE [LARGE SCALE GENOMIC DNA]</scope>
    <source>
        <strain evidence="12 13">CGMCC 1.7659</strain>
    </source>
</reference>
<dbReference type="HAMAP" id="MF_00575">
    <property type="entry name" value="LpxH"/>
    <property type="match status" value="1"/>
</dbReference>
<dbReference type="PANTHER" id="PTHR34990">
    <property type="entry name" value="UDP-2,3-DIACYLGLUCOSAMINE HYDROLASE-RELATED"/>
    <property type="match status" value="1"/>
</dbReference>
<dbReference type="NCBIfam" id="NF003743">
    <property type="entry name" value="PRK05340.1"/>
    <property type="match status" value="1"/>
</dbReference>
<dbReference type="RefSeq" id="WP_092405738.1">
    <property type="nucleotide sequence ID" value="NZ_FOVF01000005.1"/>
</dbReference>
<keyword evidence="8 10" id="KW-0472">Membrane</keyword>
<feature type="binding site" evidence="10">
    <location>
        <position position="41"/>
    </location>
    <ligand>
        <name>Mn(2+)</name>
        <dbReference type="ChEBI" id="CHEBI:29035"/>
        <label>2</label>
    </ligand>
</feature>
<evidence type="ECO:0000256" key="3">
    <source>
        <dbReference type="ARBA" id="ARBA00022519"/>
    </source>
</evidence>
<evidence type="ECO:0000313" key="13">
    <source>
        <dbReference type="Proteomes" id="UP000198575"/>
    </source>
</evidence>
<organism evidence="12 13">
    <name type="scientific">Dokdonella immobilis</name>
    <dbReference type="NCBI Taxonomy" id="578942"/>
    <lineage>
        <taxon>Bacteria</taxon>
        <taxon>Pseudomonadati</taxon>
        <taxon>Pseudomonadota</taxon>
        <taxon>Gammaproteobacteria</taxon>
        <taxon>Lysobacterales</taxon>
        <taxon>Rhodanobacteraceae</taxon>
        <taxon>Dokdonella</taxon>
    </lineage>
</organism>
<evidence type="ECO:0000256" key="8">
    <source>
        <dbReference type="ARBA" id="ARBA00023136"/>
    </source>
</evidence>
<dbReference type="Pfam" id="PF00149">
    <property type="entry name" value="Metallophos"/>
    <property type="match status" value="1"/>
</dbReference>
<evidence type="ECO:0000256" key="7">
    <source>
        <dbReference type="ARBA" id="ARBA00023098"/>
    </source>
</evidence>
<feature type="binding site" evidence="10">
    <location>
        <position position="164"/>
    </location>
    <ligand>
        <name>substrate</name>
    </ligand>
</feature>
<dbReference type="GO" id="GO:0008758">
    <property type="term" value="F:UDP-2,3-diacylglucosamine hydrolase activity"/>
    <property type="evidence" value="ECO:0007669"/>
    <property type="project" value="UniProtKB-UniRule"/>
</dbReference>
<dbReference type="UniPathway" id="UPA00359">
    <property type="reaction ID" value="UER00480"/>
</dbReference>
<accession>A0A1I4WIR1</accession>
<dbReference type="STRING" id="578942.SAMN05216289_10575"/>
<feature type="domain" description="Calcineurin-like phosphoesterase" evidence="11">
    <location>
        <begin position="1"/>
        <end position="200"/>
    </location>
</feature>
<name>A0A1I4WIR1_9GAMM</name>
<comment type="catalytic activity">
    <reaction evidence="10">
        <text>UDP-2-N,3-O-bis[(3R)-3-hydroxytetradecanoyl]-alpha-D-glucosamine + H2O = 2-N,3-O-bis[(3R)-3-hydroxytetradecanoyl]-alpha-D-glucosaminyl 1-phosphate + UMP + 2 H(+)</text>
        <dbReference type="Rhea" id="RHEA:25213"/>
        <dbReference type="ChEBI" id="CHEBI:15377"/>
        <dbReference type="ChEBI" id="CHEBI:15378"/>
        <dbReference type="ChEBI" id="CHEBI:57865"/>
        <dbReference type="ChEBI" id="CHEBI:57957"/>
        <dbReference type="ChEBI" id="CHEBI:78847"/>
        <dbReference type="EC" id="3.6.1.54"/>
    </reaction>
</comment>
<keyword evidence="1 10" id="KW-1003">Cell membrane</keyword>
<dbReference type="PANTHER" id="PTHR34990:SF1">
    <property type="entry name" value="UDP-2,3-DIACYLGLUCOSAMINE HYDROLASE"/>
    <property type="match status" value="1"/>
</dbReference>
<feature type="binding site" evidence="10">
    <location>
        <position position="160"/>
    </location>
    <ligand>
        <name>substrate</name>
    </ligand>
</feature>
<keyword evidence="7 10" id="KW-0443">Lipid metabolism</keyword>
<keyword evidence="6 10" id="KW-0378">Hydrolase</keyword>
<feature type="binding site" evidence="10">
    <location>
        <position position="41"/>
    </location>
    <ligand>
        <name>Mn(2+)</name>
        <dbReference type="ChEBI" id="CHEBI:29035"/>
        <label>1</label>
    </ligand>
</feature>
<evidence type="ECO:0000256" key="9">
    <source>
        <dbReference type="ARBA" id="ARBA00023211"/>
    </source>
</evidence>
<comment type="similarity">
    <text evidence="10">Belongs to the LpxH family.</text>
</comment>
<dbReference type="GO" id="GO:0009245">
    <property type="term" value="P:lipid A biosynthetic process"/>
    <property type="evidence" value="ECO:0007669"/>
    <property type="project" value="UniProtKB-UniRule"/>
</dbReference>
<keyword evidence="5 10" id="KW-0479">Metal-binding</keyword>